<proteinExistence type="predicted"/>
<evidence type="ECO:0000313" key="2">
    <source>
        <dbReference type="Proteomes" id="UP000612585"/>
    </source>
</evidence>
<comment type="caution">
    <text evidence="1">The sequence shown here is derived from an EMBL/GenBank/DDBJ whole genome shotgun (WGS) entry which is preliminary data.</text>
</comment>
<organism evidence="1 2">
    <name type="scientific">Virgisporangium aurantiacum</name>
    <dbReference type="NCBI Taxonomy" id="175570"/>
    <lineage>
        <taxon>Bacteria</taxon>
        <taxon>Bacillati</taxon>
        <taxon>Actinomycetota</taxon>
        <taxon>Actinomycetes</taxon>
        <taxon>Micromonosporales</taxon>
        <taxon>Micromonosporaceae</taxon>
        <taxon>Virgisporangium</taxon>
    </lineage>
</organism>
<keyword evidence="2" id="KW-1185">Reference proteome</keyword>
<accession>A0A8J4DXD4</accession>
<gene>
    <name evidence="1" type="ORF">Vau01_009720</name>
</gene>
<reference evidence="1" key="1">
    <citation type="submission" date="2021-01" db="EMBL/GenBank/DDBJ databases">
        <title>Whole genome shotgun sequence of Virgisporangium aurantiacum NBRC 16421.</title>
        <authorList>
            <person name="Komaki H."/>
            <person name="Tamura T."/>
        </authorList>
    </citation>
    <scope>NUCLEOTIDE SEQUENCE</scope>
    <source>
        <strain evidence="1">NBRC 16421</strain>
    </source>
</reference>
<sequence length="220" mass="23625">MPAWSRMPFDEADAALDLSELEFDVDFDTAYVNTGSVHVGGDWSGGDLFRRCGLDPDGRYLGELTAFVIDGDLTVDGTLDLDAGAKESFALIVTGTLRAQVLTLDATMLFVVNGAQVSRLIDFTTTDGTLSIAGTTDCPLLICDEGDLNLHSTGYIVCRVHESRFDGGGPAPEPTITLSRAEVPALLLDGLYDENRWVDAERAVSWARAGRPLLRPVIGT</sequence>
<dbReference type="AlphaFoldDB" id="A0A8J4DXD4"/>
<dbReference type="EMBL" id="BOPG01000006">
    <property type="protein sequence ID" value="GIJ53456.1"/>
    <property type="molecule type" value="Genomic_DNA"/>
</dbReference>
<name>A0A8J4DXD4_9ACTN</name>
<dbReference type="Proteomes" id="UP000612585">
    <property type="component" value="Unassembled WGS sequence"/>
</dbReference>
<protein>
    <submittedName>
        <fullName evidence="1">Uncharacterized protein</fullName>
    </submittedName>
</protein>
<dbReference type="RefSeq" id="WP_203987644.1">
    <property type="nucleotide sequence ID" value="NZ_BOPG01000006.1"/>
</dbReference>
<evidence type="ECO:0000313" key="1">
    <source>
        <dbReference type="EMBL" id="GIJ53456.1"/>
    </source>
</evidence>